<evidence type="ECO:0000256" key="1">
    <source>
        <dbReference type="SAM" id="MobiDB-lite"/>
    </source>
</evidence>
<dbReference type="OrthoDB" id="4954833at2"/>
<proteinExistence type="predicted"/>
<comment type="caution">
    <text evidence="2">The sequence shown here is derived from an EMBL/GenBank/DDBJ whole genome shotgun (WGS) entry which is preliminary data.</text>
</comment>
<dbReference type="Pfam" id="PF08877">
    <property type="entry name" value="MepB-like"/>
    <property type="match status" value="1"/>
</dbReference>
<keyword evidence="3" id="KW-1185">Reference proteome</keyword>
<feature type="region of interest" description="Disordered" evidence="1">
    <location>
        <begin position="1"/>
        <end position="26"/>
    </location>
</feature>
<name>A0A1T3P4V4_9ACTN</name>
<dbReference type="AlphaFoldDB" id="A0A1T3P4V4"/>
<dbReference type="RefSeq" id="WP_078978278.1">
    <property type="nucleotide sequence ID" value="NZ_MWQN01000001.1"/>
</dbReference>
<dbReference type="Proteomes" id="UP000190037">
    <property type="component" value="Unassembled WGS sequence"/>
</dbReference>
<dbReference type="InterPro" id="IPR011235">
    <property type="entry name" value="MepB-like"/>
</dbReference>
<dbReference type="STRING" id="159449.B4N89_26325"/>
<evidence type="ECO:0000313" key="3">
    <source>
        <dbReference type="Proteomes" id="UP000190037"/>
    </source>
</evidence>
<gene>
    <name evidence="2" type="ORF">B4N89_26325</name>
</gene>
<reference evidence="2 3" key="1">
    <citation type="submission" date="2017-03" db="EMBL/GenBank/DDBJ databases">
        <title>Draft genome sequence of Streptomyces scabrisporus NF3, endophyte isolated from Amphipterygium adstringens.</title>
        <authorList>
            <person name="Vazquez M."/>
            <person name="Ceapa C.D."/>
            <person name="Rodriguez Luna D."/>
            <person name="Sanchez Esquivel S."/>
        </authorList>
    </citation>
    <scope>NUCLEOTIDE SEQUENCE [LARGE SCALE GENOMIC DNA]</scope>
    <source>
        <strain evidence="2 3">NF3</strain>
    </source>
</reference>
<protein>
    <submittedName>
        <fullName evidence="2">MepB domain containing protein</fullName>
    </submittedName>
</protein>
<dbReference type="InterPro" id="IPR038231">
    <property type="entry name" value="MepB-like_sf"/>
</dbReference>
<accession>A0A1T3P4V4</accession>
<dbReference type="EMBL" id="MWQN01000001">
    <property type="protein sequence ID" value="OPC83981.1"/>
    <property type="molecule type" value="Genomic_DNA"/>
</dbReference>
<sequence length="194" mass="20582">MVTNPGLSPGSDPGVEPWPADGPSSLPAELTAAKEMVYDPIGFGCTHPVAEPESAEYGAYTLTVAGARIRFRSARTTPTKVGLFVTLWRRSAAGPIEPSAVEDAIDLVVIGCRQGEHVGQFVFPTAVLAERGILSVGGVGGKRGFRVYPPWVTPAGRQAERTRAWQVEHFLTLSGEVPADSARIRRLYGAGGAR</sequence>
<organism evidence="2 3">
    <name type="scientific">Embleya scabrispora</name>
    <dbReference type="NCBI Taxonomy" id="159449"/>
    <lineage>
        <taxon>Bacteria</taxon>
        <taxon>Bacillati</taxon>
        <taxon>Actinomycetota</taxon>
        <taxon>Actinomycetes</taxon>
        <taxon>Kitasatosporales</taxon>
        <taxon>Streptomycetaceae</taxon>
        <taxon>Embleya</taxon>
    </lineage>
</organism>
<dbReference type="Gene3D" id="3.40.1350.140">
    <property type="entry name" value="MepB-like"/>
    <property type="match status" value="1"/>
</dbReference>
<evidence type="ECO:0000313" key="2">
    <source>
        <dbReference type="EMBL" id="OPC83981.1"/>
    </source>
</evidence>